<protein>
    <submittedName>
        <fullName evidence="1">Uncharacterized protein</fullName>
    </submittedName>
</protein>
<dbReference type="AlphaFoldDB" id="A0A0C1NBH5"/>
<sequence length="67" mass="7664">MRSALFRIVAKQIARHFTPKAYHTTEFNQLLVQTQRDFKAILAGLFSQPLLPQIIRGGYWGFAVSTI</sequence>
<organism evidence="1">
    <name type="scientific">Tolypothrix bouteillei VB521301</name>
    <dbReference type="NCBI Taxonomy" id="1479485"/>
    <lineage>
        <taxon>Bacteria</taxon>
        <taxon>Bacillati</taxon>
        <taxon>Cyanobacteriota</taxon>
        <taxon>Cyanophyceae</taxon>
        <taxon>Nostocales</taxon>
        <taxon>Tolypothrichaceae</taxon>
        <taxon>Tolypothrix</taxon>
    </lineage>
</organism>
<evidence type="ECO:0000313" key="1">
    <source>
        <dbReference type="EMBL" id="KIE09976.1"/>
    </source>
</evidence>
<dbReference type="EMBL" id="JHEG02000052">
    <property type="protein sequence ID" value="KIE09976.1"/>
    <property type="molecule type" value="Genomic_DNA"/>
</dbReference>
<comment type="caution">
    <text evidence="1">The sequence shown here is derived from an EMBL/GenBank/DDBJ whole genome shotgun (WGS) entry which is preliminary data.</text>
</comment>
<proteinExistence type="predicted"/>
<reference evidence="1" key="1">
    <citation type="journal article" date="2015" name="Genome Announc.">
        <title>Draft Genome Sequence of Tolypothrix boutellei Strain VB521301.</title>
        <authorList>
            <person name="Chandrababunaidu M.M."/>
            <person name="Singh D."/>
            <person name="Sen D."/>
            <person name="Bhan S."/>
            <person name="Das S."/>
            <person name="Gupta A."/>
            <person name="Adhikary S.P."/>
            <person name="Tripathy S."/>
        </authorList>
    </citation>
    <scope>NUCLEOTIDE SEQUENCE</scope>
    <source>
        <strain evidence="1">VB521301</strain>
    </source>
</reference>
<accession>A0A0C1NBH5</accession>
<gene>
    <name evidence="1" type="ORF">DA73_0224180</name>
</gene>
<name>A0A0C1NBH5_9CYAN</name>